<proteinExistence type="predicted"/>
<dbReference type="InterPro" id="IPR010869">
    <property type="entry name" value="DUF1501"/>
</dbReference>
<name>A0A956NAI8_UNCEI</name>
<accession>A0A956NAI8</accession>
<reference evidence="1" key="1">
    <citation type="submission" date="2020-04" db="EMBL/GenBank/DDBJ databases">
        <authorList>
            <person name="Zhang T."/>
        </authorList>
    </citation>
    <scope>NUCLEOTIDE SEQUENCE</scope>
    <source>
        <strain evidence="1">HKST-UBA02</strain>
    </source>
</reference>
<sequence>MKRRSFLRRALELSAAGLIVPASLRRGDFLDPARAYALGPNDPFAGQILVLINLNGGNDGLNTVVPYNDPTYHAVRPTLAMDPGQVIQIEPGLGTGLHPQLQPLESLYTQGKMAIVQGVGYPNMNLSHFRGTDIWFSGSSEDQVVQTGWLARFLEHSFPEFPTQLPTSPFGLQQSLAHRIPLQGERGVTGVVVDNPSSFYYLVNENYIGDYDDNPPATRGGEELSFLREIDSASFEYAEAIQNAADTGTNTVAYPQTNLGYQLEIVAKLISGGLATPIYLTAEYGFDTHANQSTDHANLMASLAGSVQAFLTDLANQGLAEKVLILTQSEFGRRVEENGGLGTDHGTAAPMFLLGEHVQGGVYGVNPDLINLDQDENLLIQHDYRTIYSSILRQHFGASSTVAQDVLFGDFGTMSLLDQVSAVESNGLPVANRLHRITPNPMPMATGDAVHVQFDLARDEYVQMDVFDVRGRRVRELSRRTYAAGSHRIDWQPNDVASGTYVIRMSTRGWQQSVKAVLVP</sequence>
<reference evidence="1" key="2">
    <citation type="journal article" date="2021" name="Microbiome">
        <title>Successional dynamics and alternative stable states in a saline activated sludge microbial community over 9 years.</title>
        <authorList>
            <person name="Wang Y."/>
            <person name="Ye J."/>
            <person name="Ju F."/>
            <person name="Liu L."/>
            <person name="Boyd J.A."/>
            <person name="Deng Y."/>
            <person name="Parks D.H."/>
            <person name="Jiang X."/>
            <person name="Yin X."/>
            <person name="Woodcroft B.J."/>
            <person name="Tyson G.W."/>
            <person name="Hugenholtz P."/>
            <person name="Polz M.F."/>
            <person name="Zhang T."/>
        </authorList>
    </citation>
    <scope>NUCLEOTIDE SEQUENCE</scope>
    <source>
        <strain evidence="1">HKST-UBA02</strain>
    </source>
</reference>
<dbReference type="PANTHER" id="PTHR43737:SF1">
    <property type="entry name" value="DUF1501 DOMAIN-CONTAINING PROTEIN"/>
    <property type="match status" value="1"/>
</dbReference>
<comment type="caution">
    <text evidence="1">The sequence shown here is derived from an EMBL/GenBank/DDBJ whole genome shotgun (WGS) entry which is preliminary data.</text>
</comment>
<dbReference type="Pfam" id="PF07394">
    <property type="entry name" value="DUF1501"/>
    <property type="match status" value="1"/>
</dbReference>
<dbReference type="Gene3D" id="2.60.40.4070">
    <property type="match status" value="1"/>
</dbReference>
<dbReference type="EMBL" id="JAGQHS010000030">
    <property type="protein sequence ID" value="MCA9755695.1"/>
    <property type="molecule type" value="Genomic_DNA"/>
</dbReference>
<evidence type="ECO:0000313" key="2">
    <source>
        <dbReference type="Proteomes" id="UP000739538"/>
    </source>
</evidence>
<protein>
    <submittedName>
        <fullName evidence="1">DUF1501 domain-containing protein</fullName>
    </submittedName>
</protein>
<dbReference type="AlphaFoldDB" id="A0A956NAI8"/>
<evidence type="ECO:0000313" key="1">
    <source>
        <dbReference type="EMBL" id="MCA9755695.1"/>
    </source>
</evidence>
<gene>
    <name evidence="1" type="ORF">KDA27_07835</name>
</gene>
<dbReference type="PANTHER" id="PTHR43737">
    <property type="entry name" value="BLL7424 PROTEIN"/>
    <property type="match status" value="1"/>
</dbReference>
<dbReference type="Proteomes" id="UP000739538">
    <property type="component" value="Unassembled WGS sequence"/>
</dbReference>
<organism evidence="1 2">
    <name type="scientific">Eiseniibacteriota bacterium</name>
    <dbReference type="NCBI Taxonomy" id="2212470"/>
    <lineage>
        <taxon>Bacteria</taxon>
        <taxon>Candidatus Eiseniibacteriota</taxon>
    </lineage>
</organism>